<comment type="caution">
    <text evidence="12">The sequence shown here is derived from an EMBL/GenBank/DDBJ whole genome shotgun (WGS) entry which is preliminary data.</text>
</comment>
<dbReference type="RefSeq" id="WP_009541414.1">
    <property type="nucleotide sequence ID" value="NZ_ANHY01000015.1"/>
</dbReference>
<dbReference type="AlphaFoldDB" id="K9HIW2"/>
<accession>K9HIW2</accession>
<feature type="domain" description="Peptidase M50" evidence="11">
    <location>
        <begin position="210"/>
        <end position="302"/>
    </location>
</feature>
<evidence type="ECO:0000256" key="5">
    <source>
        <dbReference type="ARBA" id="ARBA00022692"/>
    </source>
</evidence>
<evidence type="ECO:0000313" key="13">
    <source>
        <dbReference type="Proteomes" id="UP000009881"/>
    </source>
</evidence>
<feature type="transmembrane region" description="Helical" evidence="10">
    <location>
        <begin position="267"/>
        <end position="290"/>
    </location>
</feature>
<dbReference type="OrthoDB" id="9759690at2"/>
<name>K9HIW2_9PROT</name>
<keyword evidence="8 10" id="KW-0472">Membrane</keyword>
<feature type="transmembrane region" description="Helical" evidence="10">
    <location>
        <begin position="397"/>
        <end position="416"/>
    </location>
</feature>
<proteinExistence type="inferred from homology"/>
<dbReference type="EMBL" id="ANHY01000015">
    <property type="protein sequence ID" value="EKV28546.1"/>
    <property type="molecule type" value="Genomic_DNA"/>
</dbReference>
<protein>
    <submittedName>
        <fullName evidence="12">Peptidase M50</fullName>
    </submittedName>
</protein>
<evidence type="ECO:0000256" key="1">
    <source>
        <dbReference type="ARBA" id="ARBA00001947"/>
    </source>
</evidence>
<dbReference type="STRING" id="1238182.C882_0757"/>
<sequence length="725" mass="80646">MGGLAGISSGAVSASGAGMGQPDPMTVPLPPLRDDLRLLPGPRARDGSPTWTIHDPVRNRFHRITWTGFEMLARWHHGTGAAVCEAVAAETVLTPGRDELLQVVRFLRANALVDMAAPSDREMWERQAKAMRRHWSTWMLHNYLFFRIPLVRPDPFLRAAWPLVRPLFSRGAVLLLAALTVAGLYLVARRWDGFVHTFTQFANLEGLAWMALALVVTKILHELGHAFTAHRYGCRVPTMGVAFMVLWPVLYTDTSEGWKLTDNRRRLAIGAAGMITELAVAVLATLVWAFTDDGPVRSAAFFLATAGWTASLIINLNPFMRFDGYYLLADWLDEPNLQPRAFAFGRWALREILFGFGDAPPEPLPRGRRRLFVLYAWATWLYRLMLFIGIALLVYAFFIKVVGILLFVVEIAWFILKPMTNEMTEWWKRRGDMRLNAHVLGTLAVLGLLLAAVFVPWRGTVVLPAVLEAERSHEVHAPEAARVARVLVAARDTVEAGQPVAELVNPDLAFKRQLTDLRLDVTRLSLDRAYADEEARNDVPLLAADLRKLVAEADGLAAREDRMTLRSAVAGRVTDVMPGLRTGLWVEPRAVLLRVVDAERGRVTGYARQEDLARLTPGAPARFHPDDALAPSLSGRVTAVDAVNRPVLDHPMLAADQGGDVAARRDEDGRMLPEHSLYRVVVVLDDPDAPAQLRRGTLRVDGEPESLAVRLWRTIAGVLIRESAF</sequence>
<evidence type="ECO:0000256" key="3">
    <source>
        <dbReference type="ARBA" id="ARBA00004196"/>
    </source>
</evidence>
<comment type="cofactor">
    <cofactor evidence="1">
        <name>Zn(2+)</name>
        <dbReference type="ChEBI" id="CHEBI:29105"/>
    </cofactor>
</comment>
<keyword evidence="13" id="KW-1185">Reference proteome</keyword>
<dbReference type="InterPro" id="IPR050465">
    <property type="entry name" value="UPF0194_transport"/>
</dbReference>
<evidence type="ECO:0000256" key="9">
    <source>
        <dbReference type="SAM" id="MobiDB-lite"/>
    </source>
</evidence>
<evidence type="ECO:0000256" key="6">
    <source>
        <dbReference type="ARBA" id="ARBA00022989"/>
    </source>
</evidence>
<dbReference type="GO" id="GO:0006508">
    <property type="term" value="P:proteolysis"/>
    <property type="evidence" value="ECO:0007669"/>
    <property type="project" value="InterPro"/>
</dbReference>
<evidence type="ECO:0000256" key="2">
    <source>
        <dbReference type="ARBA" id="ARBA00004141"/>
    </source>
</evidence>
<evidence type="ECO:0000259" key="11">
    <source>
        <dbReference type="Pfam" id="PF02163"/>
    </source>
</evidence>
<dbReference type="PATRIC" id="fig|1238182.3.peg.2971"/>
<evidence type="ECO:0000313" key="12">
    <source>
        <dbReference type="EMBL" id="EKV28546.1"/>
    </source>
</evidence>
<dbReference type="GO" id="GO:0016020">
    <property type="term" value="C:membrane"/>
    <property type="evidence" value="ECO:0007669"/>
    <property type="project" value="UniProtKB-SubCell"/>
</dbReference>
<comment type="subcellular location">
    <subcellularLocation>
        <location evidence="3">Cell envelope</location>
    </subcellularLocation>
    <subcellularLocation>
        <location evidence="2">Membrane</location>
        <topology evidence="2">Multi-pass membrane protein</topology>
    </subcellularLocation>
</comment>
<dbReference type="PANTHER" id="PTHR32347:SF23">
    <property type="entry name" value="BLL5650 PROTEIN"/>
    <property type="match status" value="1"/>
</dbReference>
<organism evidence="12 13">
    <name type="scientific">Caenispirillum salinarum AK4</name>
    <dbReference type="NCBI Taxonomy" id="1238182"/>
    <lineage>
        <taxon>Bacteria</taxon>
        <taxon>Pseudomonadati</taxon>
        <taxon>Pseudomonadota</taxon>
        <taxon>Alphaproteobacteria</taxon>
        <taxon>Rhodospirillales</taxon>
        <taxon>Novispirillaceae</taxon>
        <taxon>Caenispirillum</taxon>
    </lineage>
</organism>
<feature type="transmembrane region" description="Helical" evidence="10">
    <location>
        <begin position="167"/>
        <end position="188"/>
    </location>
</feature>
<dbReference type="InterPro" id="IPR008915">
    <property type="entry name" value="Peptidase_M50"/>
</dbReference>
<keyword evidence="7" id="KW-0175">Coiled coil</keyword>
<evidence type="ECO:0000256" key="10">
    <source>
        <dbReference type="SAM" id="Phobius"/>
    </source>
</evidence>
<reference evidence="12 13" key="1">
    <citation type="journal article" date="2013" name="Genome Announc.">
        <title>Draft Genome Sequence of an Alphaproteobacterium, Caenispirillum salinarum AK4(T), Isolated from a Solar Saltern.</title>
        <authorList>
            <person name="Khatri I."/>
            <person name="Singh A."/>
            <person name="Korpole S."/>
            <person name="Pinnaka A.K."/>
            <person name="Subramanian S."/>
        </authorList>
    </citation>
    <scope>NUCLEOTIDE SEQUENCE [LARGE SCALE GENOMIC DNA]</scope>
    <source>
        <strain evidence="12 13">AK4</strain>
    </source>
</reference>
<evidence type="ECO:0000256" key="8">
    <source>
        <dbReference type="ARBA" id="ARBA00023136"/>
    </source>
</evidence>
<feature type="compositionally biased region" description="Low complexity" evidence="9">
    <location>
        <begin position="1"/>
        <end position="16"/>
    </location>
</feature>
<dbReference type="eggNOG" id="COG1994">
    <property type="taxonomic scope" value="Bacteria"/>
</dbReference>
<feature type="transmembrane region" description="Helical" evidence="10">
    <location>
        <begin position="296"/>
        <end position="316"/>
    </location>
</feature>
<feature type="transmembrane region" description="Helical" evidence="10">
    <location>
        <begin position="437"/>
        <end position="457"/>
    </location>
</feature>
<gene>
    <name evidence="12" type="ORF">C882_0757</name>
</gene>
<keyword evidence="6 10" id="KW-1133">Transmembrane helix</keyword>
<feature type="transmembrane region" description="Helical" evidence="10">
    <location>
        <begin position="372"/>
        <end position="391"/>
    </location>
</feature>
<dbReference type="Proteomes" id="UP000009881">
    <property type="component" value="Unassembled WGS sequence"/>
</dbReference>
<dbReference type="PANTHER" id="PTHR32347">
    <property type="entry name" value="EFFLUX SYSTEM COMPONENT YKNX-RELATED"/>
    <property type="match status" value="1"/>
</dbReference>
<dbReference type="Pfam" id="PF02163">
    <property type="entry name" value="Peptidase_M50"/>
    <property type="match status" value="1"/>
</dbReference>
<comment type="similarity">
    <text evidence="4">Belongs to the peptidase M50B family.</text>
</comment>
<keyword evidence="5 10" id="KW-0812">Transmembrane</keyword>
<dbReference type="eggNOG" id="COG0845">
    <property type="taxonomic scope" value="Bacteria"/>
</dbReference>
<dbReference type="GO" id="GO:0030313">
    <property type="term" value="C:cell envelope"/>
    <property type="evidence" value="ECO:0007669"/>
    <property type="project" value="UniProtKB-SubCell"/>
</dbReference>
<evidence type="ECO:0000256" key="4">
    <source>
        <dbReference type="ARBA" id="ARBA00007931"/>
    </source>
</evidence>
<evidence type="ECO:0000256" key="7">
    <source>
        <dbReference type="ARBA" id="ARBA00023054"/>
    </source>
</evidence>
<feature type="region of interest" description="Disordered" evidence="9">
    <location>
        <begin position="1"/>
        <end position="51"/>
    </location>
</feature>